<name>A0A5B7IJR0_PORTR</name>
<gene>
    <name evidence="1" type="ORF">E2C01_077238</name>
</gene>
<reference evidence="1 2" key="1">
    <citation type="submission" date="2019-05" db="EMBL/GenBank/DDBJ databases">
        <title>Another draft genome of Portunus trituberculatus and its Hox gene families provides insights of decapod evolution.</title>
        <authorList>
            <person name="Jeong J.-H."/>
            <person name="Song I."/>
            <person name="Kim S."/>
            <person name="Choi T."/>
            <person name="Kim D."/>
            <person name="Ryu S."/>
            <person name="Kim W."/>
        </authorList>
    </citation>
    <scope>NUCLEOTIDE SEQUENCE [LARGE SCALE GENOMIC DNA]</scope>
    <source>
        <tissue evidence="1">Muscle</tissue>
    </source>
</reference>
<comment type="caution">
    <text evidence="1">The sequence shown here is derived from an EMBL/GenBank/DDBJ whole genome shotgun (WGS) entry which is preliminary data.</text>
</comment>
<dbReference type="EMBL" id="VSRR010060132">
    <property type="protein sequence ID" value="MPC82565.1"/>
    <property type="molecule type" value="Genomic_DNA"/>
</dbReference>
<evidence type="ECO:0000313" key="1">
    <source>
        <dbReference type="EMBL" id="MPC82565.1"/>
    </source>
</evidence>
<dbReference type="Proteomes" id="UP000324222">
    <property type="component" value="Unassembled WGS sequence"/>
</dbReference>
<proteinExistence type="predicted"/>
<protein>
    <submittedName>
        <fullName evidence="1">Uncharacterized protein</fullName>
    </submittedName>
</protein>
<evidence type="ECO:0000313" key="2">
    <source>
        <dbReference type="Proteomes" id="UP000324222"/>
    </source>
</evidence>
<sequence>MYERERERDRRVRVECNRDINAGQMQPTPKVPTAALRSVSEVWCGQAEATVHQTHPEEGN</sequence>
<dbReference type="AlphaFoldDB" id="A0A5B7IJR0"/>
<accession>A0A5B7IJR0</accession>
<organism evidence="1 2">
    <name type="scientific">Portunus trituberculatus</name>
    <name type="common">Swimming crab</name>
    <name type="synonym">Neptunus trituberculatus</name>
    <dbReference type="NCBI Taxonomy" id="210409"/>
    <lineage>
        <taxon>Eukaryota</taxon>
        <taxon>Metazoa</taxon>
        <taxon>Ecdysozoa</taxon>
        <taxon>Arthropoda</taxon>
        <taxon>Crustacea</taxon>
        <taxon>Multicrustacea</taxon>
        <taxon>Malacostraca</taxon>
        <taxon>Eumalacostraca</taxon>
        <taxon>Eucarida</taxon>
        <taxon>Decapoda</taxon>
        <taxon>Pleocyemata</taxon>
        <taxon>Brachyura</taxon>
        <taxon>Eubrachyura</taxon>
        <taxon>Portunoidea</taxon>
        <taxon>Portunidae</taxon>
        <taxon>Portuninae</taxon>
        <taxon>Portunus</taxon>
    </lineage>
</organism>
<keyword evidence="2" id="KW-1185">Reference proteome</keyword>